<dbReference type="SUPFAM" id="SSF54285">
    <property type="entry name" value="MoaD/ThiS"/>
    <property type="match status" value="1"/>
</dbReference>
<dbReference type="Gene3D" id="3.10.20.30">
    <property type="match status" value="1"/>
</dbReference>
<sequence>MKIKIFGGMKHYVGEKNKINIEIEGKKKVKEIAEQIGIPEDAIYLAIKDGRSLEKDDYVTNEDNITFMPVIVGG</sequence>
<dbReference type="AlphaFoldDB" id="A0A5D0MEF4"/>
<dbReference type="Proteomes" id="UP000324143">
    <property type="component" value="Unassembled WGS sequence"/>
</dbReference>
<dbReference type="InterPro" id="IPR012675">
    <property type="entry name" value="Beta-grasp_dom_sf"/>
</dbReference>
<gene>
    <name evidence="1" type="ORF">FXF47_00925</name>
</gene>
<comment type="caution">
    <text evidence="1">The sequence shown here is derived from an EMBL/GenBank/DDBJ whole genome shotgun (WGS) entry which is preliminary data.</text>
</comment>
<keyword evidence="2" id="KW-1185">Reference proteome</keyword>
<reference evidence="1" key="1">
    <citation type="submission" date="2019-08" db="EMBL/GenBank/DDBJ databases">
        <title>Genomic characterization of a novel candidate phylum (ARYD3) from a high temperature, high salinity tertiary oil reservoir in north central Oklahoma, USA.</title>
        <authorList>
            <person name="Youssef N.H."/>
            <person name="Yadav A."/>
            <person name="Elshahed M.S."/>
        </authorList>
    </citation>
    <scope>NUCLEOTIDE SEQUENCE [LARGE SCALE GENOMIC DNA]</scope>
    <source>
        <strain evidence="1">ARYD3</strain>
    </source>
</reference>
<proteinExistence type="predicted"/>
<dbReference type="InterPro" id="IPR016155">
    <property type="entry name" value="Mopterin_synth/thiamin_S_b"/>
</dbReference>
<organism evidence="1 2">
    <name type="scientific">Candidatus Mcinerneyibacterium aminivorans</name>
    <dbReference type="NCBI Taxonomy" id="2703815"/>
    <lineage>
        <taxon>Bacteria</taxon>
        <taxon>Candidatus Macinerneyibacteriota</taxon>
        <taxon>Candidatus Mcinerneyibacteria</taxon>
        <taxon>Candidatus Mcinerneyibacteriales</taxon>
        <taxon>Candidatus Mcinerneyibacteriaceae</taxon>
        <taxon>Candidatus Mcinerneyibacterium</taxon>
    </lineage>
</organism>
<protein>
    <submittedName>
        <fullName evidence="1">MoaD/ThiS family protein</fullName>
    </submittedName>
</protein>
<evidence type="ECO:0000313" key="2">
    <source>
        <dbReference type="Proteomes" id="UP000324143"/>
    </source>
</evidence>
<dbReference type="EMBL" id="VSIX01000008">
    <property type="protein sequence ID" value="TYB32064.1"/>
    <property type="molecule type" value="Genomic_DNA"/>
</dbReference>
<accession>A0A5D0MEF4</accession>
<name>A0A5D0MEF4_9BACT</name>
<evidence type="ECO:0000313" key="1">
    <source>
        <dbReference type="EMBL" id="TYB32064.1"/>
    </source>
</evidence>